<evidence type="ECO:0000313" key="1">
    <source>
        <dbReference type="EMBL" id="KAK3050340.1"/>
    </source>
</evidence>
<proteinExistence type="predicted"/>
<name>A0AAJ0DAT3_9PEZI</name>
<gene>
    <name evidence="1" type="ORF">LTR09_008490</name>
</gene>
<protein>
    <submittedName>
        <fullName evidence="1">Uncharacterized protein</fullName>
    </submittedName>
</protein>
<dbReference type="Proteomes" id="UP001271007">
    <property type="component" value="Unassembled WGS sequence"/>
</dbReference>
<accession>A0AAJ0DAT3</accession>
<keyword evidence="2" id="KW-1185">Reference proteome</keyword>
<comment type="caution">
    <text evidence="1">The sequence shown here is derived from an EMBL/GenBank/DDBJ whole genome shotgun (WGS) entry which is preliminary data.</text>
</comment>
<dbReference type="AlphaFoldDB" id="A0AAJ0DAT3"/>
<reference evidence="1" key="1">
    <citation type="submission" date="2023-04" db="EMBL/GenBank/DDBJ databases">
        <title>Black Yeasts Isolated from many extreme environments.</title>
        <authorList>
            <person name="Coleine C."/>
            <person name="Stajich J.E."/>
            <person name="Selbmann L."/>
        </authorList>
    </citation>
    <scope>NUCLEOTIDE SEQUENCE</scope>
    <source>
        <strain evidence="1">CCFEE 5312</strain>
    </source>
</reference>
<evidence type="ECO:0000313" key="2">
    <source>
        <dbReference type="Proteomes" id="UP001271007"/>
    </source>
</evidence>
<organism evidence="1 2">
    <name type="scientific">Extremus antarcticus</name>
    <dbReference type="NCBI Taxonomy" id="702011"/>
    <lineage>
        <taxon>Eukaryota</taxon>
        <taxon>Fungi</taxon>
        <taxon>Dikarya</taxon>
        <taxon>Ascomycota</taxon>
        <taxon>Pezizomycotina</taxon>
        <taxon>Dothideomycetes</taxon>
        <taxon>Dothideomycetidae</taxon>
        <taxon>Mycosphaerellales</taxon>
        <taxon>Extremaceae</taxon>
        <taxon>Extremus</taxon>
    </lineage>
</organism>
<dbReference type="EMBL" id="JAWDJX010000033">
    <property type="protein sequence ID" value="KAK3050340.1"/>
    <property type="molecule type" value="Genomic_DNA"/>
</dbReference>
<sequence length="93" mass="11525">MVQWSMKHEGVEENGWEKDHDWCDFLRGHGEWDEEEEPSDWNEWERQELLPNPQRRIEYVADERNRREWLEEMLLERGLQEYDTQTPLSHEGL</sequence>